<name>A0ABR1DUY9_NECAM</name>
<dbReference type="NCBIfam" id="NF033545">
    <property type="entry name" value="transpos_IS630"/>
    <property type="match status" value="1"/>
</dbReference>
<evidence type="ECO:0000313" key="2">
    <source>
        <dbReference type="EMBL" id="KAK6754250.1"/>
    </source>
</evidence>
<dbReference type="PANTHER" id="PTHR23022:SF134">
    <property type="entry name" value="TRANSPOSABLE ELEMENT TC1 TRANSPOSASE"/>
    <property type="match status" value="1"/>
</dbReference>
<organism evidence="2 3">
    <name type="scientific">Necator americanus</name>
    <name type="common">Human hookworm</name>
    <dbReference type="NCBI Taxonomy" id="51031"/>
    <lineage>
        <taxon>Eukaryota</taxon>
        <taxon>Metazoa</taxon>
        <taxon>Ecdysozoa</taxon>
        <taxon>Nematoda</taxon>
        <taxon>Chromadorea</taxon>
        <taxon>Rhabditida</taxon>
        <taxon>Rhabditina</taxon>
        <taxon>Rhabditomorpha</taxon>
        <taxon>Strongyloidea</taxon>
        <taxon>Ancylostomatidae</taxon>
        <taxon>Bunostominae</taxon>
        <taxon>Necator</taxon>
    </lineage>
</organism>
<protein>
    <recommendedName>
        <fullName evidence="1">Tc1-like transposase DDE domain-containing protein</fullName>
    </recommendedName>
</protein>
<keyword evidence="3" id="KW-1185">Reference proteome</keyword>
<dbReference type="InterPro" id="IPR038717">
    <property type="entry name" value="Tc1-like_DDE_dom"/>
</dbReference>
<reference evidence="2 3" key="1">
    <citation type="submission" date="2023-08" db="EMBL/GenBank/DDBJ databases">
        <title>A Necator americanus chromosomal reference genome.</title>
        <authorList>
            <person name="Ilik V."/>
            <person name="Petrzelkova K.J."/>
            <person name="Pardy F."/>
            <person name="Fuh T."/>
            <person name="Niatou-Singa F.S."/>
            <person name="Gouil Q."/>
            <person name="Baker L."/>
            <person name="Ritchie M.E."/>
            <person name="Jex A.R."/>
            <person name="Gazzola D."/>
            <person name="Li H."/>
            <person name="Toshio Fujiwara R."/>
            <person name="Zhan B."/>
            <person name="Aroian R.V."/>
            <person name="Pafco B."/>
            <person name="Schwarz E.M."/>
        </authorList>
    </citation>
    <scope>NUCLEOTIDE SEQUENCE [LARGE SCALE GENOMIC DNA]</scope>
    <source>
        <strain evidence="2 3">Aroian</strain>
        <tissue evidence="2">Whole animal</tissue>
    </source>
</reference>
<dbReference type="InterPro" id="IPR036397">
    <property type="entry name" value="RNaseH_sf"/>
</dbReference>
<dbReference type="PANTHER" id="PTHR23022">
    <property type="entry name" value="TRANSPOSABLE ELEMENT-RELATED"/>
    <property type="match status" value="1"/>
</dbReference>
<dbReference type="Proteomes" id="UP001303046">
    <property type="component" value="Unassembled WGS sequence"/>
</dbReference>
<evidence type="ECO:0000313" key="3">
    <source>
        <dbReference type="Proteomes" id="UP001303046"/>
    </source>
</evidence>
<sequence length="347" mass="41034">MDYQHIILPLRRQGKSTRFITAEVKKIDETVTYYAVRRFIHDFENYSSKQKKEYTPRVYGGQFEHIKSLIEERFSRNNSTTCREIADTLKMQDIFISPAQIRRYRSNLGLKRTNTKYCHTIREQNKIIRVIFAQEMLAINESFYDCVFTDECTVQIDCSTQYSYARDGDPYSRLRNRKKHPGKVHVWGGISCRGATQIAIFPGKTRMNSEYYCRIIERLYLPFQSSRYRGYARLVQDNAPAHTSSYTRQKFQEWNIQLLNWPAESPDLNPIELVWGNMKSYIRRRGVRTISELKSSILAYWEKLTPETCEKYAAGIKRRLRRVIKRNGGNILEGRQTESDFETDNLE</sequence>
<accession>A0ABR1DUY9</accession>
<dbReference type="Pfam" id="PF13358">
    <property type="entry name" value="DDE_3"/>
    <property type="match status" value="1"/>
</dbReference>
<dbReference type="InterPro" id="IPR052338">
    <property type="entry name" value="Transposase_5"/>
</dbReference>
<comment type="caution">
    <text evidence="2">The sequence shown here is derived from an EMBL/GenBank/DDBJ whole genome shotgun (WGS) entry which is preliminary data.</text>
</comment>
<dbReference type="InterPro" id="IPR047655">
    <property type="entry name" value="Transpos_IS630-like"/>
</dbReference>
<proteinExistence type="predicted"/>
<evidence type="ECO:0000259" key="1">
    <source>
        <dbReference type="Pfam" id="PF13358"/>
    </source>
</evidence>
<feature type="domain" description="Tc1-like transposase DDE" evidence="1">
    <location>
        <begin position="146"/>
        <end position="294"/>
    </location>
</feature>
<dbReference type="Gene3D" id="3.30.420.10">
    <property type="entry name" value="Ribonuclease H-like superfamily/Ribonuclease H"/>
    <property type="match status" value="1"/>
</dbReference>
<dbReference type="EMBL" id="JAVFWL010000005">
    <property type="protein sequence ID" value="KAK6754250.1"/>
    <property type="molecule type" value="Genomic_DNA"/>
</dbReference>
<gene>
    <name evidence="2" type="primary">Necator_chrV.g18110</name>
    <name evidence="2" type="ORF">RB195_013319</name>
</gene>